<keyword evidence="2" id="KW-0436">Ligase</keyword>
<dbReference type="InterPro" id="IPR019613">
    <property type="entry name" value="DUF4198"/>
</dbReference>
<name>A0ABM8AP37_9BACT</name>
<dbReference type="RefSeq" id="WP_264983206.1">
    <property type="nucleotide sequence ID" value="NZ_AP026708.1"/>
</dbReference>
<dbReference type="EMBL" id="AP026708">
    <property type="protein sequence ID" value="BDQ33151.1"/>
    <property type="molecule type" value="Genomic_DNA"/>
</dbReference>
<keyword evidence="1" id="KW-0732">Signal</keyword>
<reference evidence="2" key="1">
    <citation type="submission" date="2022-08" db="EMBL/GenBank/DDBJ databases">
        <title>Genome Sequence of the sulphate-reducing bacterium, Pseudodesulfovibrio portus JCM14722.</title>
        <authorList>
            <person name="Kondo R."/>
            <person name="Kataoka T."/>
        </authorList>
    </citation>
    <scope>NUCLEOTIDE SEQUENCE</scope>
    <source>
        <strain evidence="2">JCM 14722</strain>
    </source>
</reference>
<protein>
    <submittedName>
        <fullName evidence="2">ATP-dependent DNA ligase</fullName>
    </submittedName>
</protein>
<organism evidence="2 3">
    <name type="scientific">Pseudodesulfovibrio portus</name>
    <dbReference type="NCBI Taxonomy" id="231439"/>
    <lineage>
        <taxon>Bacteria</taxon>
        <taxon>Pseudomonadati</taxon>
        <taxon>Thermodesulfobacteriota</taxon>
        <taxon>Desulfovibrionia</taxon>
        <taxon>Desulfovibrionales</taxon>
        <taxon>Desulfovibrionaceae</taxon>
    </lineage>
</organism>
<gene>
    <name evidence="2" type="ORF">JCM14722_06930</name>
</gene>
<feature type="chain" id="PRO_5046731025" evidence="1">
    <location>
        <begin position="23"/>
        <end position="248"/>
    </location>
</feature>
<sequence>MKKMIAVVAVLAAVLFAGQAFAHFGMLIPDTDATSQDKRTVEMVLSFSHPFEGVGMELEKPAEFFVVVDGQNKTDLLPTLKETKVMDHLAWKTSYQVKRPGLYAFVFDPVPYKEDAENNYIRHITKVVVDGYGEGEEWNQPLGLKTEIVPLTRPFGNYAGNVFQGVVMLDGKPAPYTRVEVEFYNKDGKRTAPDERMVTQEVIADGNGVFTFVCPWKGWWGFAGLNADAQPYEGRELELGAVIWVEMK</sequence>
<evidence type="ECO:0000313" key="2">
    <source>
        <dbReference type="EMBL" id="BDQ33151.1"/>
    </source>
</evidence>
<dbReference type="GO" id="GO:0016874">
    <property type="term" value="F:ligase activity"/>
    <property type="evidence" value="ECO:0007669"/>
    <property type="project" value="UniProtKB-KW"/>
</dbReference>
<dbReference type="Pfam" id="PF10670">
    <property type="entry name" value="DUF4198"/>
    <property type="match status" value="1"/>
</dbReference>
<proteinExistence type="predicted"/>
<evidence type="ECO:0000313" key="3">
    <source>
        <dbReference type="Proteomes" id="UP001061361"/>
    </source>
</evidence>
<dbReference type="Proteomes" id="UP001061361">
    <property type="component" value="Chromosome"/>
</dbReference>
<keyword evidence="3" id="KW-1185">Reference proteome</keyword>
<feature type="signal peptide" evidence="1">
    <location>
        <begin position="1"/>
        <end position="22"/>
    </location>
</feature>
<accession>A0ABM8AP37</accession>
<evidence type="ECO:0000256" key="1">
    <source>
        <dbReference type="SAM" id="SignalP"/>
    </source>
</evidence>